<reference evidence="2" key="1">
    <citation type="journal article" date="2020" name="mSystems">
        <title>Genome- and Community-Level Interaction Insights into Carbon Utilization and Element Cycling Functions of Hydrothermarchaeota in Hydrothermal Sediment.</title>
        <authorList>
            <person name="Zhou Z."/>
            <person name="Liu Y."/>
            <person name="Xu W."/>
            <person name="Pan J."/>
            <person name="Luo Z.H."/>
            <person name="Li M."/>
        </authorList>
    </citation>
    <scope>NUCLEOTIDE SEQUENCE [LARGE SCALE GENOMIC DNA]</scope>
    <source>
        <strain evidence="2">SpSt-735</strain>
    </source>
</reference>
<dbReference type="AlphaFoldDB" id="A0A7C4F8B0"/>
<dbReference type="EMBL" id="DTFI01000052">
    <property type="protein sequence ID" value="HGI43144.1"/>
    <property type="molecule type" value="Genomic_DNA"/>
</dbReference>
<protein>
    <submittedName>
        <fullName evidence="2">DUF2067 domain-containing protein</fullName>
    </submittedName>
</protein>
<organism evidence="2">
    <name type="scientific">Thermofilum pendens</name>
    <dbReference type="NCBI Taxonomy" id="2269"/>
    <lineage>
        <taxon>Archaea</taxon>
        <taxon>Thermoproteota</taxon>
        <taxon>Thermoprotei</taxon>
        <taxon>Thermofilales</taxon>
        <taxon>Thermofilaceae</taxon>
        <taxon>Thermofilum</taxon>
    </lineage>
</organism>
<accession>A0A7C4F8B0</accession>
<evidence type="ECO:0000256" key="1">
    <source>
        <dbReference type="SAM" id="MobiDB-lite"/>
    </source>
</evidence>
<proteinExistence type="predicted"/>
<gene>
    <name evidence="2" type="ORF">ENV17_01995</name>
</gene>
<feature type="region of interest" description="Disordered" evidence="1">
    <location>
        <begin position="217"/>
        <end position="249"/>
    </location>
</feature>
<dbReference type="Pfam" id="PF09840">
    <property type="entry name" value="DUF2067"/>
    <property type="match status" value="1"/>
</dbReference>
<comment type="caution">
    <text evidence="2">The sequence shown here is derived from an EMBL/GenBank/DDBJ whole genome shotgun (WGS) entry which is preliminary data.</text>
</comment>
<dbReference type="InterPro" id="IPR019202">
    <property type="entry name" value="DUF2067"/>
</dbReference>
<name>A0A7C4F8B0_THEPE</name>
<sequence>MRALRKRLITLRFRTSKEAAEFLSFVSEAADNVIVEQSGASVKLIIPEFSKDARKDYAKLLALVKQWRLSRQSPRKGVFRHSVTMLLSAAKLKVGIPVSAIVELLQLKGYRAKLAGVFIETNADFESTLRVVEEFSERYAETMELDAAPLVKRLAAVLATAYNRSIDEVVEALKGAGLVKENEEERLMLAVNYADALARAPNELRRCVNARFKSVLGKGSRGRGASNSSREGGAEQAHAEVERRGPHTS</sequence>
<evidence type="ECO:0000313" key="2">
    <source>
        <dbReference type="EMBL" id="HGI43144.1"/>
    </source>
</evidence>
<feature type="compositionally biased region" description="Basic and acidic residues" evidence="1">
    <location>
        <begin position="237"/>
        <end position="249"/>
    </location>
</feature>